<comment type="pathway">
    <text evidence="10 13">Carbohydrate metabolism; glyoxylate cycle; (S)-malate from isocitrate: step 2/2.</text>
</comment>
<dbReference type="Pfam" id="PF20656">
    <property type="entry name" value="MS_N"/>
    <property type="match status" value="1"/>
</dbReference>
<dbReference type="GO" id="GO:0004474">
    <property type="term" value="F:malate synthase activity"/>
    <property type="evidence" value="ECO:0007669"/>
    <property type="project" value="UniProtKB-UniRule"/>
</dbReference>
<comment type="caution">
    <text evidence="10">Lacks conserved residue(s) required for the propagation of feature annotation.</text>
</comment>
<feature type="binding site" evidence="10">
    <location>
        <position position="308"/>
    </location>
    <ligand>
        <name>acetyl-CoA</name>
        <dbReference type="ChEBI" id="CHEBI:57288"/>
    </ligand>
</feature>
<feature type="binding site" evidence="10">
    <location>
        <begin position="125"/>
        <end position="126"/>
    </location>
    <ligand>
        <name>acetyl-CoA</name>
        <dbReference type="ChEBI" id="CHEBI:57288"/>
    </ligand>
</feature>
<dbReference type="PANTHER" id="PTHR42739:SF1">
    <property type="entry name" value="MALATE SYNTHASE G"/>
    <property type="match status" value="1"/>
</dbReference>
<feature type="binding site" evidence="10">
    <location>
        <position position="335"/>
    </location>
    <ligand>
        <name>glyoxylate</name>
        <dbReference type="ChEBI" id="CHEBI:36655"/>
    </ligand>
</feature>
<comment type="subcellular location">
    <subcellularLocation>
        <location evidence="10 13">Cytoplasm</location>
    </subcellularLocation>
</comment>
<evidence type="ECO:0000313" key="19">
    <source>
        <dbReference type="Proteomes" id="UP000283587"/>
    </source>
</evidence>
<dbReference type="GO" id="GO:0009436">
    <property type="term" value="P:glyoxylate catabolic process"/>
    <property type="evidence" value="ECO:0007669"/>
    <property type="project" value="TreeGrafter"/>
</dbReference>
<organism evidence="18 19">
    <name type="scientific">Paracoccus siganidrum</name>
    <dbReference type="NCBI Taxonomy" id="1276757"/>
    <lineage>
        <taxon>Bacteria</taxon>
        <taxon>Pseudomonadati</taxon>
        <taxon>Pseudomonadota</taxon>
        <taxon>Alphaproteobacteria</taxon>
        <taxon>Rhodobacterales</taxon>
        <taxon>Paracoccaceae</taxon>
        <taxon>Paracoccus</taxon>
    </lineage>
</organism>
<feature type="binding site" evidence="10">
    <location>
        <position position="454"/>
    </location>
    <ligand>
        <name>Mg(2+)</name>
        <dbReference type="ChEBI" id="CHEBI:18420"/>
    </ligand>
</feature>
<comment type="subunit">
    <text evidence="10">Monomer.</text>
</comment>
<feature type="active site" description="Proton acceptor" evidence="10 12">
    <location>
        <position position="335"/>
    </location>
</feature>
<feature type="binding site" evidence="10">
    <location>
        <position position="426"/>
    </location>
    <ligand>
        <name>glyoxylate</name>
        <dbReference type="ChEBI" id="CHEBI:36655"/>
    </ligand>
</feature>
<dbReference type="InterPro" id="IPR048355">
    <property type="entry name" value="MS_C"/>
</dbReference>
<evidence type="ECO:0000259" key="17">
    <source>
        <dbReference type="Pfam" id="PF20659"/>
    </source>
</evidence>
<dbReference type="Gene3D" id="1.20.1220.12">
    <property type="entry name" value="Malate synthase, domain III"/>
    <property type="match status" value="1"/>
</dbReference>
<dbReference type="GO" id="GO:0006099">
    <property type="term" value="P:tricarboxylic acid cycle"/>
    <property type="evidence" value="ECO:0007669"/>
    <property type="project" value="UniProtKB-KW"/>
</dbReference>
<dbReference type="Proteomes" id="UP000283587">
    <property type="component" value="Unassembled WGS sequence"/>
</dbReference>
<evidence type="ECO:0000256" key="5">
    <source>
        <dbReference type="ARBA" id="ARBA00022679"/>
    </source>
</evidence>
<evidence type="ECO:0000256" key="11">
    <source>
        <dbReference type="NCBIfam" id="TIGR01345"/>
    </source>
</evidence>
<keyword evidence="6 10" id="KW-0479">Metal-binding</keyword>
<dbReference type="Pfam" id="PF20658">
    <property type="entry name" value="MSG_insertion"/>
    <property type="match status" value="1"/>
</dbReference>
<name>A0A419A3K3_9RHOB</name>
<dbReference type="Pfam" id="PF20659">
    <property type="entry name" value="MS_C"/>
    <property type="match status" value="1"/>
</dbReference>
<dbReference type="NCBIfam" id="NF002825">
    <property type="entry name" value="PRK02999.1"/>
    <property type="match status" value="1"/>
</dbReference>
<evidence type="ECO:0000256" key="12">
    <source>
        <dbReference type="PIRSR" id="PIRSR601465-50"/>
    </source>
</evidence>
<evidence type="ECO:0000256" key="3">
    <source>
        <dbReference type="ARBA" id="ARBA00022490"/>
    </source>
</evidence>
<evidence type="ECO:0000256" key="4">
    <source>
        <dbReference type="ARBA" id="ARBA00022532"/>
    </source>
</evidence>
<dbReference type="UniPathway" id="UPA00703">
    <property type="reaction ID" value="UER00720"/>
</dbReference>
<dbReference type="EC" id="2.3.3.9" evidence="10 11"/>
<feature type="domain" description="Malate synthase G alpha-beta insertion" evidence="16">
    <location>
        <begin position="157"/>
        <end position="230"/>
    </location>
</feature>
<evidence type="ECO:0000256" key="10">
    <source>
        <dbReference type="HAMAP-Rule" id="MF_00641"/>
    </source>
</evidence>
<comment type="catalytic activity">
    <reaction evidence="9 10 13">
        <text>glyoxylate + acetyl-CoA + H2O = (S)-malate + CoA + H(+)</text>
        <dbReference type="Rhea" id="RHEA:18181"/>
        <dbReference type="ChEBI" id="CHEBI:15377"/>
        <dbReference type="ChEBI" id="CHEBI:15378"/>
        <dbReference type="ChEBI" id="CHEBI:15589"/>
        <dbReference type="ChEBI" id="CHEBI:36655"/>
        <dbReference type="ChEBI" id="CHEBI:57287"/>
        <dbReference type="ChEBI" id="CHEBI:57288"/>
        <dbReference type="EC" id="2.3.3.9"/>
    </reaction>
</comment>
<feature type="binding site" evidence="10">
    <location>
        <begin position="451"/>
        <end position="454"/>
    </location>
    <ligand>
        <name>glyoxylate</name>
        <dbReference type="ChEBI" id="CHEBI:36655"/>
    </ligand>
</feature>
<keyword evidence="18" id="KW-0012">Acyltransferase</keyword>
<feature type="binding site" evidence="10">
    <location>
        <position position="118"/>
    </location>
    <ligand>
        <name>acetyl-CoA</name>
        <dbReference type="ChEBI" id="CHEBI:57288"/>
    </ligand>
</feature>
<sequence length="715" mass="76750">MTDHIQRAGLAVAPVLADFVENRLLPGLPIGAEAFWAGFEAMLRDLAPENRRLLARRQELQDQIDAWLAARRGQDWDNAAWQDFLRQIGYLLPEGPDFTVGTGASDPEISAVAGPQLVVPVMNARFALNAANARWGSLYDALYGTDALPGQPEGKGYDPKRGAQAVAKAAAFLDQAVPLQGGSYADVTAWRVEDGRAVATIGGKDCGLADPAQFAGHAGEGAQRSILLRHHGLHIELVFDPGHPVGAASASGLRDVVLESALTAIQDCEDSVAAVDAQDKVLAYANWLGLMKGDLSESFEKGGRQMVRRLNPDRDFIAPDGSALTLPGRAVLLVRNVGHLMTTDAVLLDGQEVPEGLLDAMVTVAGAMHDLQRTEGPRNSRAGSIYVVKPKMHGPEETAFADRTYARVEQILGLARGTVKLGLMDEERRTSANLRESIRGLKDRIVFINTGFLDRTGDEIHTVMQAGPVLPKAEMKDAAWLAAYEDGNVDAGLATGLDGKGQIGKGMWAKPDAMAEMLQAKIAHPRAGATTAWVPSPTAATLHATHYHQVDVAARQADLKGRARASLDALMTPPLLGGRNLSEAQIAREIDLNCQSILGYVVRWVDQGVGCSKVPDIDDVALMEDRATLRISAQFLANWLMHGIITEAQVQDSLRRMAVAVDAQNAGDPAYRPMAPGFDGPAFNAARDLILKGAEQPSGYTEPLLHAWRRVAKLA</sequence>
<keyword evidence="7 10" id="KW-0460">Magnesium</keyword>
<dbReference type="NCBIfam" id="TIGR01345">
    <property type="entry name" value="malate_syn_G"/>
    <property type="match status" value="1"/>
</dbReference>
<dbReference type="GO" id="GO:0005829">
    <property type="term" value="C:cytosol"/>
    <property type="evidence" value="ECO:0007669"/>
    <property type="project" value="TreeGrafter"/>
</dbReference>
<dbReference type="SUPFAM" id="SSF51645">
    <property type="entry name" value="Malate synthase G"/>
    <property type="match status" value="1"/>
</dbReference>
<protein>
    <recommendedName>
        <fullName evidence="10 11">Malate synthase G</fullName>
        <ecNumber evidence="10 11">2.3.3.9</ecNumber>
    </recommendedName>
</protein>
<keyword evidence="4 10" id="KW-0816">Tricarboxylic acid cycle</keyword>
<dbReference type="GO" id="GO:0006097">
    <property type="term" value="P:glyoxylate cycle"/>
    <property type="evidence" value="ECO:0007669"/>
    <property type="project" value="UniProtKB-UniRule"/>
</dbReference>
<feature type="domain" description="Malate synthase N-terminal" evidence="15">
    <location>
        <begin position="16"/>
        <end position="67"/>
    </location>
</feature>
<evidence type="ECO:0000256" key="9">
    <source>
        <dbReference type="ARBA" id="ARBA00047918"/>
    </source>
</evidence>
<dbReference type="InterPro" id="IPR046363">
    <property type="entry name" value="MS_N_TIM-barrel_dom"/>
</dbReference>
<keyword evidence="8 10" id="KW-0558">Oxidation</keyword>
<comment type="caution">
    <text evidence="18">The sequence shown here is derived from an EMBL/GenBank/DDBJ whole genome shotgun (WGS) entry which is preliminary data.</text>
</comment>
<comment type="function">
    <text evidence="10">Involved in the glycolate utilization. Catalyzes the condensation and subsequent hydrolysis of acetyl-coenzyme A (acetyl-CoA) and glyoxylate to form malate and CoA.</text>
</comment>
<dbReference type="OrthoDB" id="9762054at2"/>
<evidence type="ECO:0000259" key="15">
    <source>
        <dbReference type="Pfam" id="PF20656"/>
    </source>
</evidence>
<reference evidence="19" key="1">
    <citation type="submission" date="2018-09" db="EMBL/GenBank/DDBJ databases">
        <title>Paracoccus onubensis nov. sp. a moderate halophilic bacterium isolated from Gruta de las Maravillas (Aracena, Spain).</title>
        <authorList>
            <person name="Jurado V."/>
            <person name="Gutierrez-Patricio S."/>
            <person name="Gonzalez-Pimentel J.L."/>
            <person name="Miller A.Z."/>
            <person name="Laiz L."/>
            <person name="Saiz-Jimenez C."/>
        </authorList>
    </citation>
    <scope>NUCLEOTIDE SEQUENCE [LARGE SCALE GENOMIC DNA]</scope>
    <source>
        <strain evidence="19">DSM 26381</strain>
    </source>
</reference>
<dbReference type="EMBL" id="QZEW01000079">
    <property type="protein sequence ID" value="RJL08106.1"/>
    <property type="molecule type" value="Genomic_DNA"/>
</dbReference>
<feature type="active site" description="Proton donor" evidence="10 12">
    <location>
        <position position="625"/>
    </location>
</feature>
<dbReference type="InterPro" id="IPR001465">
    <property type="entry name" value="Malate_synthase_TIM"/>
</dbReference>
<feature type="domain" description="Malate synthase TIM barrel" evidence="14">
    <location>
        <begin position="331"/>
        <end position="565"/>
    </location>
</feature>
<dbReference type="Gene3D" id="3.20.20.360">
    <property type="entry name" value="Malate synthase, domain 3"/>
    <property type="match status" value="2"/>
</dbReference>
<evidence type="ECO:0000256" key="13">
    <source>
        <dbReference type="RuleBase" id="RU003572"/>
    </source>
</evidence>
<dbReference type="InterPro" id="IPR006253">
    <property type="entry name" value="Malate_synthG"/>
</dbReference>
<dbReference type="InterPro" id="IPR044856">
    <property type="entry name" value="Malate_synth_C_sf"/>
</dbReference>
<evidence type="ECO:0000256" key="8">
    <source>
        <dbReference type="ARBA" id="ARBA00023097"/>
    </source>
</evidence>
<evidence type="ECO:0000259" key="14">
    <source>
        <dbReference type="Pfam" id="PF01274"/>
    </source>
</evidence>
<keyword evidence="2 10" id="KW-0329">Glyoxylate bypass</keyword>
<evidence type="ECO:0000256" key="6">
    <source>
        <dbReference type="ARBA" id="ARBA00022723"/>
    </source>
</evidence>
<dbReference type="HAMAP" id="MF_00641">
    <property type="entry name" value="Malate_synth_G"/>
    <property type="match status" value="1"/>
</dbReference>
<evidence type="ECO:0000256" key="2">
    <source>
        <dbReference type="ARBA" id="ARBA00022435"/>
    </source>
</evidence>
<keyword evidence="3 10" id="KW-0963">Cytoplasm</keyword>
<feature type="binding site" evidence="10">
    <location>
        <position position="535"/>
    </location>
    <ligand>
        <name>acetyl-CoA</name>
        <dbReference type="ChEBI" id="CHEBI:57288"/>
    </ligand>
</feature>
<dbReference type="RefSeq" id="WP_119899696.1">
    <property type="nucleotide sequence ID" value="NZ_QNRC01000004.1"/>
</dbReference>
<dbReference type="AlphaFoldDB" id="A0A419A3K3"/>
<evidence type="ECO:0000259" key="16">
    <source>
        <dbReference type="Pfam" id="PF20658"/>
    </source>
</evidence>
<evidence type="ECO:0000256" key="7">
    <source>
        <dbReference type="ARBA" id="ARBA00022842"/>
    </source>
</evidence>
<dbReference type="GO" id="GO:0000287">
    <property type="term" value="F:magnesium ion binding"/>
    <property type="evidence" value="ECO:0007669"/>
    <property type="project" value="TreeGrafter"/>
</dbReference>
<keyword evidence="5 10" id="KW-0808">Transferase</keyword>
<gene>
    <name evidence="10" type="primary">glcB</name>
    <name evidence="18" type="ORF">D3P05_16635</name>
</gene>
<feature type="binding site" evidence="10">
    <location>
        <position position="271"/>
    </location>
    <ligand>
        <name>acetyl-CoA</name>
        <dbReference type="ChEBI" id="CHEBI:57288"/>
    </ligand>
</feature>
<feature type="domain" description="Malate synthase C-terminal" evidence="17">
    <location>
        <begin position="586"/>
        <end position="675"/>
    </location>
</feature>
<dbReference type="Pfam" id="PF01274">
    <property type="entry name" value="MS_TIM-barrel"/>
    <property type="match status" value="1"/>
</dbReference>
<feature type="modified residue" description="Cysteine sulfenic acid (-SOH)" evidence="10">
    <location>
        <position position="611"/>
    </location>
</feature>
<dbReference type="PANTHER" id="PTHR42739">
    <property type="entry name" value="MALATE SYNTHASE G"/>
    <property type="match status" value="1"/>
</dbReference>
<evidence type="ECO:0000313" key="18">
    <source>
        <dbReference type="EMBL" id="RJL08106.1"/>
    </source>
</evidence>
<accession>A0A419A3K3</accession>
<evidence type="ECO:0000256" key="1">
    <source>
        <dbReference type="ARBA" id="ARBA00001946"/>
    </source>
</evidence>
<proteinExistence type="inferred from homology"/>
<comment type="similarity">
    <text evidence="10 13">Belongs to the malate synthase family. GlcB subfamily.</text>
</comment>
<feature type="binding site" evidence="10">
    <location>
        <position position="426"/>
    </location>
    <ligand>
        <name>Mg(2+)</name>
        <dbReference type="ChEBI" id="CHEBI:18420"/>
    </ligand>
</feature>
<keyword evidence="19" id="KW-1185">Reference proteome</keyword>
<comment type="cofactor">
    <cofactor evidence="1 10">
        <name>Mg(2+)</name>
        <dbReference type="ChEBI" id="CHEBI:18420"/>
    </cofactor>
</comment>
<dbReference type="InterPro" id="IPR011076">
    <property type="entry name" value="Malate_synth_sf"/>
</dbReference>
<dbReference type="InterPro" id="IPR048357">
    <property type="entry name" value="MSG_insertion"/>
</dbReference>
<dbReference type="InterPro" id="IPR048356">
    <property type="entry name" value="MS_N"/>
</dbReference>